<dbReference type="Gene3D" id="2.130.10.10">
    <property type="entry name" value="YVTN repeat-like/Quinoprotein amine dehydrogenase"/>
    <property type="match status" value="2"/>
</dbReference>
<dbReference type="InterPro" id="IPR015943">
    <property type="entry name" value="WD40/YVTN_repeat-like_dom_sf"/>
</dbReference>
<proteinExistence type="predicted"/>
<reference evidence="2 3" key="1">
    <citation type="submission" date="2016-10" db="EMBL/GenBank/DDBJ databases">
        <authorList>
            <person name="de Groot N.N."/>
        </authorList>
    </citation>
    <scope>NUCLEOTIDE SEQUENCE [LARGE SCALE GENOMIC DNA]</scope>
    <source>
        <strain evidence="2 3">DSM 21001</strain>
    </source>
</reference>
<dbReference type="STRING" id="474950.SAMN05421771_4262"/>
<gene>
    <name evidence="2" type="ORF">SAMN05421771_4262</name>
</gene>
<sequence length="496" mass="50485">MVIYNRTLSIPKRVRNKNPKIGFTVGAVLQPVSMSVRSIARSTSAPASGSRRRTHLFRSSAAALVAAAVFAVAGCGNTYRPVITAINPVGPAGQPQKYAVAISSTGTSTPGLATIVDFSGDTVLITVPVGKNPQYFNVDAQGFNGYVINGDSSISSFDISNSLLASGVLVSTLLPGANPVSIFPQGSSVYITEPGRNAIGQFTGTPPALKQELGLGVATNPVYVVGYASAQRLYALSQGNGTSPGTASAIDVPSQTITTTVPVGVNPVYGIMTSDFKRAYIMNKGSNTVSVINAQTNTLDNFTGSTGTGTIAVGTAPVWADFATTRSEMVVANQGSGTNNGSVSIISIPLCNASATVTNPNCDATNPVDAAGFGTVLANVPVGVNPIVVAVLADGTRAYVANAGDPSLPCATVPVAGVSTGCSVSVVNLTTNTVTATIPVTGHPSFMALTNGTPTGKVYVTSKDNNTMTIIRTDIDAVSTSVDLQGKGVMVRTTLP</sequence>
<dbReference type="SUPFAM" id="SSF51004">
    <property type="entry name" value="C-terminal (heme d1) domain of cytochrome cd1-nitrite reductase"/>
    <property type="match status" value="2"/>
</dbReference>
<evidence type="ECO:0000313" key="3">
    <source>
        <dbReference type="Proteomes" id="UP000199024"/>
    </source>
</evidence>
<name>A0A1I6N0Z0_9BACT</name>
<protein>
    <submittedName>
        <fullName evidence="2">40-residue YVTN family beta-propeller repeat-containing protein</fullName>
    </submittedName>
</protein>
<keyword evidence="1" id="KW-0472">Membrane</keyword>
<dbReference type="Proteomes" id="UP000199024">
    <property type="component" value="Unassembled WGS sequence"/>
</dbReference>
<dbReference type="PANTHER" id="PTHR47197">
    <property type="entry name" value="PROTEIN NIRF"/>
    <property type="match status" value="1"/>
</dbReference>
<dbReference type="EMBL" id="FOZL01000002">
    <property type="protein sequence ID" value="SFS21606.1"/>
    <property type="molecule type" value="Genomic_DNA"/>
</dbReference>
<evidence type="ECO:0000256" key="1">
    <source>
        <dbReference type="SAM" id="Phobius"/>
    </source>
</evidence>
<dbReference type="PANTHER" id="PTHR47197:SF3">
    <property type="entry name" value="DIHYDRO-HEME D1 DEHYDROGENASE"/>
    <property type="match status" value="1"/>
</dbReference>
<keyword evidence="1" id="KW-0812">Transmembrane</keyword>
<dbReference type="InterPro" id="IPR011048">
    <property type="entry name" value="Haem_d1_sf"/>
</dbReference>
<dbReference type="InterPro" id="IPR051200">
    <property type="entry name" value="Host-pathogen_enzymatic-act"/>
</dbReference>
<feature type="transmembrane region" description="Helical" evidence="1">
    <location>
        <begin position="61"/>
        <end position="79"/>
    </location>
</feature>
<organism evidence="2 3">
    <name type="scientific">Granulicella pectinivorans</name>
    <dbReference type="NCBI Taxonomy" id="474950"/>
    <lineage>
        <taxon>Bacteria</taxon>
        <taxon>Pseudomonadati</taxon>
        <taxon>Acidobacteriota</taxon>
        <taxon>Terriglobia</taxon>
        <taxon>Terriglobales</taxon>
        <taxon>Acidobacteriaceae</taxon>
        <taxon>Granulicella</taxon>
    </lineage>
</organism>
<accession>A0A1I6N0Z0</accession>
<keyword evidence="1" id="KW-1133">Transmembrane helix</keyword>
<keyword evidence="3" id="KW-1185">Reference proteome</keyword>
<dbReference type="AlphaFoldDB" id="A0A1I6N0Z0"/>
<evidence type="ECO:0000313" key="2">
    <source>
        <dbReference type="EMBL" id="SFS21606.1"/>
    </source>
</evidence>